<feature type="transmembrane region" description="Helical" evidence="1">
    <location>
        <begin position="64"/>
        <end position="83"/>
    </location>
</feature>
<name>A0A9W7UWX6_BACCE</name>
<evidence type="ECO:0000313" key="2">
    <source>
        <dbReference type="EMBL" id="KAB2395445.1"/>
    </source>
</evidence>
<organism evidence="2 3">
    <name type="scientific">Bacillus cereus</name>
    <dbReference type="NCBI Taxonomy" id="1396"/>
    <lineage>
        <taxon>Bacteria</taxon>
        <taxon>Bacillati</taxon>
        <taxon>Bacillota</taxon>
        <taxon>Bacilli</taxon>
        <taxon>Bacillales</taxon>
        <taxon>Bacillaceae</taxon>
        <taxon>Bacillus</taxon>
        <taxon>Bacillus cereus group</taxon>
    </lineage>
</organism>
<proteinExistence type="predicted"/>
<keyword evidence="1" id="KW-1133">Transmembrane helix</keyword>
<accession>A0A9W7UWX6</accession>
<dbReference type="PANTHER" id="PTHR46795:SF3">
    <property type="entry name" value="ABC TRANSPORTER PERMEASE"/>
    <property type="match status" value="1"/>
</dbReference>
<feature type="transmembrane region" description="Helical" evidence="1">
    <location>
        <begin position="89"/>
        <end position="108"/>
    </location>
</feature>
<protein>
    <submittedName>
        <fullName evidence="2">ABC transporter permease</fullName>
    </submittedName>
</protein>
<keyword evidence="1" id="KW-0472">Membrane</keyword>
<keyword evidence="1" id="KW-0812">Transmembrane</keyword>
<dbReference type="Proteomes" id="UP000475765">
    <property type="component" value="Unassembled WGS sequence"/>
</dbReference>
<dbReference type="InterPro" id="IPR052536">
    <property type="entry name" value="ABC-4_Integral_Memb_Prot"/>
</dbReference>
<dbReference type="AlphaFoldDB" id="A0A9W7UWX6"/>
<sequence length="110" mass="12537">MSHDFASGLMFIVFFVGIAFLAIMASCLMFKVLSGASKDVARYQMLRKIVVRRELLTKSIYKELFFIFLFPAIIGITHISVGMNMFSPLLIDPYSCIWLPLVIFVVIYSI</sequence>
<feature type="transmembrane region" description="Helical" evidence="1">
    <location>
        <begin position="6"/>
        <end position="30"/>
    </location>
</feature>
<evidence type="ECO:0000313" key="3">
    <source>
        <dbReference type="Proteomes" id="UP000475765"/>
    </source>
</evidence>
<comment type="caution">
    <text evidence="2">The sequence shown here is derived from an EMBL/GenBank/DDBJ whole genome shotgun (WGS) entry which is preliminary data.</text>
</comment>
<evidence type="ECO:0000256" key="1">
    <source>
        <dbReference type="SAM" id="Phobius"/>
    </source>
</evidence>
<dbReference type="EMBL" id="WBPP01000016">
    <property type="protein sequence ID" value="KAB2395445.1"/>
    <property type="molecule type" value="Genomic_DNA"/>
</dbReference>
<gene>
    <name evidence="2" type="ORF">F8172_13650</name>
</gene>
<reference evidence="2 3" key="1">
    <citation type="submission" date="2019-10" db="EMBL/GenBank/DDBJ databases">
        <title>Bacillus from the desert of Cuatro Cinegas, Coahuila.</title>
        <authorList>
            <person name="Olmedo-Alvarez G."/>
            <person name="Saldana S."/>
            <person name="Barcelo D."/>
        </authorList>
    </citation>
    <scope>NUCLEOTIDE SEQUENCE [LARGE SCALE GENOMIC DNA]</scope>
    <source>
        <strain evidence="2 3">CH417_13T</strain>
    </source>
</reference>
<dbReference type="PANTHER" id="PTHR46795">
    <property type="entry name" value="ABC TRANSPORTER PERMEASE-RELATED-RELATED"/>
    <property type="match status" value="1"/>
</dbReference>